<evidence type="ECO:0000259" key="3">
    <source>
        <dbReference type="Pfam" id="PF10509"/>
    </source>
</evidence>
<dbReference type="Pfam" id="PF10509">
    <property type="entry name" value="GalKase_gal_bdg"/>
    <property type="match status" value="1"/>
</dbReference>
<proteinExistence type="predicted"/>
<organism evidence="4 5">
    <name type="scientific">Tetranychus urticae</name>
    <name type="common">Two-spotted spider mite</name>
    <dbReference type="NCBI Taxonomy" id="32264"/>
    <lineage>
        <taxon>Eukaryota</taxon>
        <taxon>Metazoa</taxon>
        <taxon>Ecdysozoa</taxon>
        <taxon>Arthropoda</taxon>
        <taxon>Chelicerata</taxon>
        <taxon>Arachnida</taxon>
        <taxon>Acari</taxon>
        <taxon>Acariformes</taxon>
        <taxon>Trombidiformes</taxon>
        <taxon>Prostigmata</taxon>
        <taxon>Eleutherengona</taxon>
        <taxon>Raphignathae</taxon>
        <taxon>Tetranychoidea</taxon>
        <taxon>Tetranychidae</taxon>
        <taxon>Tetranychus</taxon>
    </lineage>
</organism>
<dbReference type="InterPro" id="IPR014721">
    <property type="entry name" value="Ribsml_uS5_D2-typ_fold_subgr"/>
</dbReference>
<name>T1L2H2_TETUR</name>
<evidence type="ECO:0000313" key="5">
    <source>
        <dbReference type="Proteomes" id="UP000015104"/>
    </source>
</evidence>
<dbReference type="AlphaFoldDB" id="T1L2H2"/>
<dbReference type="Proteomes" id="UP000015104">
    <property type="component" value="Unassembled WGS sequence"/>
</dbReference>
<dbReference type="Gene3D" id="3.30.230.10">
    <property type="match status" value="1"/>
</dbReference>
<dbReference type="EnsemblMetazoa" id="tetur33g00920.1">
    <property type="protein sequence ID" value="tetur33g00920.1"/>
    <property type="gene ID" value="tetur33g00920"/>
</dbReference>
<dbReference type="GO" id="GO:0005975">
    <property type="term" value="P:carbohydrate metabolic process"/>
    <property type="evidence" value="ECO:0007669"/>
    <property type="project" value="UniProtKB-ARBA"/>
</dbReference>
<dbReference type="SUPFAM" id="SSF54211">
    <property type="entry name" value="Ribosomal protein S5 domain 2-like"/>
    <property type="match status" value="1"/>
</dbReference>
<reference evidence="5" key="1">
    <citation type="submission" date="2011-08" db="EMBL/GenBank/DDBJ databases">
        <authorList>
            <person name="Rombauts S."/>
        </authorList>
    </citation>
    <scope>NUCLEOTIDE SEQUENCE</scope>
    <source>
        <strain evidence="5">London</strain>
    </source>
</reference>
<accession>T1L2H2</accession>
<keyword evidence="1" id="KW-0547">Nucleotide-binding</keyword>
<feature type="domain" description="Galactokinase N-terminal" evidence="3">
    <location>
        <begin position="4"/>
        <end position="30"/>
    </location>
</feature>
<evidence type="ECO:0000256" key="2">
    <source>
        <dbReference type="ARBA" id="ARBA00022840"/>
    </source>
</evidence>
<dbReference type="InterPro" id="IPR020568">
    <property type="entry name" value="Ribosomal_Su5_D2-typ_SF"/>
</dbReference>
<dbReference type="EMBL" id="CAEY01000947">
    <property type="status" value="NOT_ANNOTATED_CDS"/>
    <property type="molecule type" value="Genomic_DNA"/>
</dbReference>
<keyword evidence="2" id="KW-0067">ATP-binding</keyword>
<dbReference type="GO" id="GO:0005524">
    <property type="term" value="F:ATP binding"/>
    <property type="evidence" value="ECO:0007669"/>
    <property type="project" value="UniProtKB-KW"/>
</dbReference>
<sequence>MDTVKLIGEHFDYCGFGVLLMAIEQDVYTATDDYNARILETKVTSLMIADHCHSIMKPGHITYPTLAQIKNQMNKNFDEMLELSTSPFNGLH</sequence>
<evidence type="ECO:0000313" key="4">
    <source>
        <dbReference type="EnsemblMetazoa" id="tetur33g00920.1"/>
    </source>
</evidence>
<reference evidence="4" key="2">
    <citation type="submission" date="2015-06" db="UniProtKB">
        <authorList>
            <consortium name="EnsemblMetazoa"/>
        </authorList>
    </citation>
    <scope>IDENTIFICATION</scope>
</reference>
<dbReference type="InterPro" id="IPR019539">
    <property type="entry name" value="GalKase_N"/>
</dbReference>
<dbReference type="HOGENOM" id="CLU_2416147_0_0_1"/>
<keyword evidence="5" id="KW-1185">Reference proteome</keyword>
<evidence type="ECO:0000256" key="1">
    <source>
        <dbReference type="ARBA" id="ARBA00022741"/>
    </source>
</evidence>
<protein>
    <recommendedName>
        <fullName evidence="3">Galactokinase N-terminal domain-containing protein</fullName>
    </recommendedName>
</protein>